<feature type="transmembrane region" description="Helical" evidence="1">
    <location>
        <begin position="134"/>
        <end position="157"/>
    </location>
</feature>
<dbReference type="Proteomes" id="UP000236248">
    <property type="component" value="Chromosome NCAV"/>
</dbReference>
<dbReference type="AlphaFoldDB" id="A0A2K5APX7"/>
<gene>
    <name evidence="2" type="ORF">NCAV_0499</name>
</gene>
<keyword evidence="1" id="KW-0812">Transmembrane</keyword>
<accession>A0A2K5APX7</accession>
<protein>
    <submittedName>
        <fullName evidence="2">Uncharacterized protein</fullName>
    </submittedName>
</protein>
<organism evidence="2 3">
    <name type="scientific">Candidatus Nitrosocaldus cavascurensis</name>
    <dbReference type="NCBI Taxonomy" id="2058097"/>
    <lineage>
        <taxon>Archaea</taxon>
        <taxon>Nitrososphaerota</taxon>
        <taxon>Nitrososphaeria</taxon>
        <taxon>Candidatus Nitrosocaldales</taxon>
        <taxon>Candidatus Nitrosocaldaceae</taxon>
        <taxon>Candidatus Nitrosocaldus</taxon>
    </lineage>
</organism>
<keyword evidence="1" id="KW-1133">Transmembrane helix</keyword>
<keyword evidence="3" id="KW-1185">Reference proteome</keyword>
<name>A0A2K5APX7_9ARCH</name>
<dbReference type="KEGG" id="ncv:NCAV_0499"/>
<dbReference type="RefSeq" id="WP_103287494.1">
    <property type="nucleotide sequence ID" value="NZ_LT981265.1"/>
</dbReference>
<keyword evidence="1" id="KW-0472">Membrane</keyword>
<feature type="transmembrane region" description="Helical" evidence="1">
    <location>
        <begin position="104"/>
        <end position="122"/>
    </location>
</feature>
<feature type="transmembrane region" description="Helical" evidence="1">
    <location>
        <begin position="54"/>
        <end position="78"/>
    </location>
</feature>
<reference evidence="3" key="1">
    <citation type="submission" date="2018-01" db="EMBL/GenBank/DDBJ databases">
        <authorList>
            <person name="Kerou L M."/>
        </authorList>
    </citation>
    <scope>NUCLEOTIDE SEQUENCE [LARGE SCALE GENOMIC DNA]</scope>
    <source>
        <strain evidence="3">SCU2</strain>
    </source>
</reference>
<evidence type="ECO:0000256" key="1">
    <source>
        <dbReference type="SAM" id="Phobius"/>
    </source>
</evidence>
<evidence type="ECO:0000313" key="2">
    <source>
        <dbReference type="EMBL" id="SPC33692.1"/>
    </source>
</evidence>
<dbReference type="EMBL" id="LT981265">
    <property type="protein sequence ID" value="SPC33692.1"/>
    <property type="molecule type" value="Genomic_DNA"/>
</dbReference>
<evidence type="ECO:0000313" key="3">
    <source>
        <dbReference type="Proteomes" id="UP000236248"/>
    </source>
</evidence>
<proteinExistence type="predicted"/>
<sequence length="164" mass="19059">MPYLRDKNGRLGRFLKRYRQVILFNKNLLISGTGGFFASAYISQVHLEYYDDKLANSILALAIEYAVYIPLFALLFYIDNRSRYIDPVTCKRNSKALKEDVKRLFATFSVAEITFSITRFVSQYQLLLQADIQAYQASMLGSMIAWIVFFIVINLMARIVRLLR</sequence>
<dbReference type="GeneID" id="41594591"/>
<feature type="transmembrane region" description="Helical" evidence="1">
    <location>
        <begin position="21"/>
        <end position="42"/>
    </location>
</feature>